<dbReference type="AlphaFoldDB" id="A0A0H5QFD0"/>
<evidence type="ECO:0000256" key="1">
    <source>
        <dbReference type="ARBA" id="ARBA00004123"/>
    </source>
</evidence>
<reference evidence="4" key="1">
    <citation type="submission" date="2015-04" db="EMBL/GenBank/DDBJ databases">
        <title>The genome sequence of the plant pathogenic Rhizarian Plasmodiophora brassicae reveals insights in its biotrophic life cycle and the origin of chitin synthesis.</title>
        <authorList>
            <person name="Schwelm A."/>
            <person name="Fogelqvist J."/>
            <person name="Knaust A."/>
            <person name="Julke S."/>
            <person name="Lilja T."/>
            <person name="Dhandapani V."/>
            <person name="Bonilla-Rosso G."/>
            <person name="Karlsson M."/>
            <person name="Shevchenko A."/>
            <person name="Choi S.R."/>
            <person name="Kim H.G."/>
            <person name="Park J.Y."/>
            <person name="Lim Y.P."/>
            <person name="Ludwig-Muller J."/>
            <person name="Dixelius C."/>
        </authorList>
    </citation>
    <scope>NUCLEOTIDE SEQUENCE</scope>
    <source>
        <tissue evidence="4">Potato root galls</tissue>
    </source>
</reference>
<dbReference type="Pfam" id="PF12157">
    <property type="entry name" value="DUF3591"/>
    <property type="match status" value="1"/>
</dbReference>
<accession>A0A0H5QFD0</accession>
<dbReference type="InterPro" id="IPR022591">
    <property type="entry name" value="TAF1_HAT_dom"/>
</dbReference>
<dbReference type="PANTHER" id="PTHR13900:SF0">
    <property type="entry name" value="TRANSCRIPTION INITIATION FACTOR TFIID SUBUNIT 1"/>
    <property type="match status" value="1"/>
</dbReference>
<protein>
    <recommendedName>
        <fullName evidence="3">Transcription initiation factor TFIID subunit 1 histone acetyltransferase domain-containing protein</fullName>
    </recommendedName>
</protein>
<keyword evidence="2" id="KW-0539">Nucleus</keyword>
<feature type="non-terminal residue" evidence="4">
    <location>
        <position position="1"/>
    </location>
</feature>
<sequence length="256" mass="28835">HVVWDSEPRPPPRLLLDVNDGGMIFNDDDNGMEDVARVSEQVDKRALHERFNVSQDDSDLYGAYRDDMGAVVGKTGLQHALFAKNLIDVLFPTDRSPRQWATWHRPQLNLEQIASVRITPPTAFSFPMANRKFVPRRLRDVSARDGDIVLMEYIEENPLLIQTTGMATELVTFYRQRTHNDTYVPTVPHGAVRIVSADMDDETPFFGKIRNGFGTTALNNNMFSAPIAQHDAATTDFLMVFAGKMNTSFVLQPLPA</sequence>
<dbReference type="GO" id="GO:0005669">
    <property type="term" value="C:transcription factor TFIID complex"/>
    <property type="evidence" value="ECO:0007669"/>
    <property type="project" value="InterPro"/>
</dbReference>
<evidence type="ECO:0000256" key="2">
    <source>
        <dbReference type="ARBA" id="ARBA00023242"/>
    </source>
</evidence>
<feature type="domain" description="Transcription initiation factor TFIID subunit 1 histone acetyltransferase" evidence="3">
    <location>
        <begin position="51"/>
        <end position="244"/>
    </location>
</feature>
<dbReference type="GO" id="GO:0017025">
    <property type="term" value="F:TBP-class protein binding"/>
    <property type="evidence" value="ECO:0007669"/>
    <property type="project" value="InterPro"/>
</dbReference>
<dbReference type="GO" id="GO:0051123">
    <property type="term" value="P:RNA polymerase II preinitiation complex assembly"/>
    <property type="evidence" value="ECO:0007669"/>
    <property type="project" value="TreeGrafter"/>
</dbReference>
<comment type="subcellular location">
    <subcellularLocation>
        <location evidence="1">Nucleus</location>
    </subcellularLocation>
</comment>
<evidence type="ECO:0000259" key="3">
    <source>
        <dbReference type="Pfam" id="PF12157"/>
    </source>
</evidence>
<evidence type="ECO:0000313" key="4">
    <source>
        <dbReference type="EMBL" id="CRZ00650.1"/>
    </source>
</evidence>
<dbReference type="EMBL" id="HACM01000208">
    <property type="protein sequence ID" value="CRZ00650.1"/>
    <property type="molecule type" value="Transcribed_RNA"/>
</dbReference>
<dbReference type="GO" id="GO:0004402">
    <property type="term" value="F:histone acetyltransferase activity"/>
    <property type="evidence" value="ECO:0007669"/>
    <property type="project" value="InterPro"/>
</dbReference>
<organism evidence="4">
    <name type="scientific">Spongospora subterranea</name>
    <dbReference type="NCBI Taxonomy" id="70186"/>
    <lineage>
        <taxon>Eukaryota</taxon>
        <taxon>Sar</taxon>
        <taxon>Rhizaria</taxon>
        <taxon>Endomyxa</taxon>
        <taxon>Phytomyxea</taxon>
        <taxon>Plasmodiophorida</taxon>
        <taxon>Plasmodiophoridae</taxon>
        <taxon>Spongospora</taxon>
    </lineage>
</organism>
<dbReference type="PANTHER" id="PTHR13900">
    <property type="entry name" value="TRANSCRIPTION INITIATION FACTOR TFIID"/>
    <property type="match status" value="1"/>
</dbReference>
<dbReference type="InterPro" id="IPR040240">
    <property type="entry name" value="TAF1"/>
</dbReference>
<name>A0A0H5QFD0_9EUKA</name>
<dbReference type="GO" id="GO:0016251">
    <property type="term" value="F:RNA polymerase II general transcription initiation factor activity"/>
    <property type="evidence" value="ECO:0007669"/>
    <property type="project" value="InterPro"/>
</dbReference>
<proteinExistence type="predicted"/>
<feature type="non-terminal residue" evidence="4">
    <location>
        <position position="256"/>
    </location>
</feature>